<feature type="transmembrane region" description="Helical" evidence="1">
    <location>
        <begin position="12"/>
        <end position="31"/>
    </location>
</feature>
<organism evidence="2 3">
    <name type="scientific">Paenibacillus harenae</name>
    <dbReference type="NCBI Taxonomy" id="306543"/>
    <lineage>
        <taxon>Bacteria</taxon>
        <taxon>Bacillati</taxon>
        <taxon>Bacillota</taxon>
        <taxon>Bacilli</taxon>
        <taxon>Bacillales</taxon>
        <taxon>Paenibacillaceae</taxon>
        <taxon>Paenibacillus</taxon>
    </lineage>
</organism>
<comment type="caution">
    <text evidence="2">The sequence shown here is derived from an EMBL/GenBank/DDBJ whole genome shotgun (WGS) entry which is preliminary data.</text>
</comment>
<keyword evidence="1" id="KW-0812">Transmembrane</keyword>
<reference evidence="2 3" key="1">
    <citation type="submission" date="2023-07" db="EMBL/GenBank/DDBJ databases">
        <title>Sorghum-associated microbial communities from plants grown in Nebraska, USA.</title>
        <authorList>
            <person name="Schachtman D."/>
        </authorList>
    </citation>
    <scope>NUCLEOTIDE SEQUENCE [LARGE SCALE GENOMIC DNA]</scope>
    <source>
        <strain evidence="2 3">CC482</strain>
    </source>
</reference>
<keyword evidence="1" id="KW-0472">Membrane</keyword>
<feature type="transmembrane region" description="Helical" evidence="1">
    <location>
        <begin position="81"/>
        <end position="99"/>
    </location>
</feature>
<feature type="transmembrane region" description="Helical" evidence="1">
    <location>
        <begin position="105"/>
        <end position="126"/>
    </location>
</feature>
<accession>A0ABT9U4R8</accession>
<dbReference type="EMBL" id="JAUSSU010000008">
    <property type="protein sequence ID" value="MDQ0114636.1"/>
    <property type="molecule type" value="Genomic_DNA"/>
</dbReference>
<dbReference type="Proteomes" id="UP001229346">
    <property type="component" value="Unassembled WGS sequence"/>
</dbReference>
<name>A0ABT9U4R8_PAEHA</name>
<evidence type="ECO:0000256" key="1">
    <source>
        <dbReference type="SAM" id="Phobius"/>
    </source>
</evidence>
<evidence type="ECO:0008006" key="4">
    <source>
        <dbReference type="Google" id="ProtNLM"/>
    </source>
</evidence>
<gene>
    <name evidence="2" type="ORF">J2T15_004092</name>
</gene>
<keyword evidence="3" id="KW-1185">Reference proteome</keyword>
<proteinExistence type="predicted"/>
<feature type="transmembrane region" description="Helical" evidence="1">
    <location>
        <begin position="51"/>
        <end position="74"/>
    </location>
</feature>
<evidence type="ECO:0000313" key="3">
    <source>
        <dbReference type="Proteomes" id="UP001229346"/>
    </source>
</evidence>
<protein>
    <recommendedName>
        <fullName evidence="4">DUF2569 family protein</fullName>
    </recommendedName>
</protein>
<sequence>MTTGNKARGYLAGVKGWLLFYTVILVIMLISSVSDMMTNLVLLRINTVEKIIYRVAQLTLVSLLMSASVIWILLKLRIAPLIVIIMEAFRMGITVMQVIDSNKNIEDWIVLCFGLVWGCLWIAYFIRSKRVANTFEN</sequence>
<keyword evidence="1" id="KW-1133">Transmembrane helix</keyword>
<evidence type="ECO:0000313" key="2">
    <source>
        <dbReference type="EMBL" id="MDQ0114636.1"/>
    </source>
</evidence>